<dbReference type="STRING" id="930992.A0A0D0B3C2"/>
<proteinExistence type="predicted"/>
<feature type="chain" id="PRO_5002207531" description="F-box domain-containing protein" evidence="1">
    <location>
        <begin position="31"/>
        <end position="534"/>
    </location>
</feature>
<dbReference type="HOGENOM" id="CLU_027732_1_0_1"/>
<dbReference type="OrthoDB" id="3001771at2759"/>
<reference evidence="2 3" key="1">
    <citation type="submission" date="2014-04" db="EMBL/GenBank/DDBJ databases">
        <authorList>
            <consortium name="DOE Joint Genome Institute"/>
            <person name="Kuo A."/>
            <person name="Ruytinx J."/>
            <person name="Rineau F."/>
            <person name="Colpaert J."/>
            <person name="Kohler A."/>
            <person name="Nagy L.G."/>
            <person name="Floudas D."/>
            <person name="Copeland A."/>
            <person name="Barry K.W."/>
            <person name="Cichocki N."/>
            <person name="Veneault-Fourrey C."/>
            <person name="LaButti K."/>
            <person name="Lindquist E.A."/>
            <person name="Lipzen A."/>
            <person name="Lundell T."/>
            <person name="Morin E."/>
            <person name="Murat C."/>
            <person name="Sun H."/>
            <person name="Tunlid A."/>
            <person name="Henrissat B."/>
            <person name="Grigoriev I.V."/>
            <person name="Hibbett D.S."/>
            <person name="Martin F."/>
            <person name="Nordberg H.P."/>
            <person name="Cantor M.N."/>
            <person name="Hua S.X."/>
        </authorList>
    </citation>
    <scope>NUCLEOTIDE SEQUENCE [LARGE SCALE GENOMIC DNA]</scope>
    <source>
        <strain evidence="2 3">UH-Slu-Lm8-n1</strain>
    </source>
</reference>
<feature type="signal peptide" evidence="1">
    <location>
        <begin position="1"/>
        <end position="30"/>
    </location>
</feature>
<evidence type="ECO:0000256" key="1">
    <source>
        <dbReference type="SAM" id="SignalP"/>
    </source>
</evidence>
<dbReference type="InParanoid" id="A0A0D0B3C2"/>
<keyword evidence="3" id="KW-1185">Reference proteome</keyword>
<keyword evidence="1" id="KW-0732">Signal</keyword>
<dbReference type="EMBL" id="KN835137">
    <property type="protein sequence ID" value="KIK48501.1"/>
    <property type="molecule type" value="Genomic_DNA"/>
</dbReference>
<evidence type="ECO:0000313" key="3">
    <source>
        <dbReference type="Proteomes" id="UP000054485"/>
    </source>
</evidence>
<dbReference type="SUPFAM" id="SSF52047">
    <property type="entry name" value="RNI-like"/>
    <property type="match status" value="1"/>
</dbReference>
<evidence type="ECO:0008006" key="4">
    <source>
        <dbReference type="Google" id="ProtNLM"/>
    </source>
</evidence>
<feature type="non-terminal residue" evidence="2">
    <location>
        <position position="1"/>
    </location>
</feature>
<protein>
    <recommendedName>
        <fullName evidence="4">F-box domain-containing protein</fullName>
    </recommendedName>
</protein>
<reference evidence="3" key="2">
    <citation type="submission" date="2015-01" db="EMBL/GenBank/DDBJ databases">
        <title>Evolutionary Origins and Diversification of the Mycorrhizal Mutualists.</title>
        <authorList>
            <consortium name="DOE Joint Genome Institute"/>
            <consortium name="Mycorrhizal Genomics Consortium"/>
            <person name="Kohler A."/>
            <person name="Kuo A."/>
            <person name="Nagy L.G."/>
            <person name="Floudas D."/>
            <person name="Copeland A."/>
            <person name="Barry K.W."/>
            <person name="Cichocki N."/>
            <person name="Veneault-Fourrey C."/>
            <person name="LaButti K."/>
            <person name="Lindquist E.A."/>
            <person name="Lipzen A."/>
            <person name="Lundell T."/>
            <person name="Morin E."/>
            <person name="Murat C."/>
            <person name="Riley R."/>
            <person name="Ohm R."/>
            <person name="Sun H."/>
            <person name="Tunlid A."/>
            <person name="Henrissat B."/>
            <person name="Grigoriev I.V."/>
            <person name="Hibbett D.S."/>
            <person name="Martin F."/>
        </authorList>
    </citation>
    <scope>NUCLEOTIDE SEQUENCE [LARGE SCALE GENOMIC DNA]</scope>
    <source>
        <strain evidence="3">UH-Slu-Lm8-n1</strain>
    </source>
</reference>
<gene>
    <name evidence="2" type="ORF">CY34DRAFT_797978</name>
</gene>
<name>A0A0D0B3C2_9AGAM</name>
<evidence type="ECO:0000313" key="2">
    <source>
        <dbReference type="EMBL" id="KIK48501.1"/>
    </source>
</evidence>
<dbReference type="Proteomes" id="UP000054485">
    <property type="component" value="Unassembled WGS sequence"/>
</dbReference>
<sequence length="534" mass="61941">MPYRWHHGTNIQPLIIWIAAIAAMTNQVFLQVNPSSLSEDCCPDETLFDIYHSTQASWAAATRNFIGALPIELLLAIFTHLYRSSRRLTQTGEIWRLDDPNLSSLFPYAPAAVCSMWRLVLSRVPEFWTRVVIRVDSQHTRSQDVRHYFEWSRNLHLDVIITRHRDEFEGHDKREKSKVVKATRELIRHIGRCRSIHFDVMYSSSLPSILHDFHQKTAPHLHTLKLKCQVDDGGIPHRKIVHWSFHAPGLCHLYLDARNFFDVCVDRNNWLRRLHSLSSLSVSRYRHFSDKGIDLYKLLRAIEESPTLAYLELKDLRFSRVRPWTTVNDISIELISMNLEDLSGEALSEIIGYVDSAPETTRISRCAITTCHHSLISNGIAFHDLSADQDLMVPLANWRGRTLSLVSCACFHDDFLRDMIDGGPHDQSFACKGVKELYLVNCTKFSPRLLKTMVLKRRKLARRSIFWRRDQETLDWTFPNVAPITLISVDGGPALSKEDREWFDKNLGSFHWDERKWFYPFKDSGDSDHDIYGG</sequence>
<organism evidence="2 3">
    <name type="scientific">Suillus luteus UH-Slu-Lm8-n1</name>
    <dbReference type="NCBI Taxonomy" id="930992"/>
    <lineage>
        <taxon>Eukaryota</taxon>
        <taxon>Fungi</taxon>
        <taxon>Dikarya</taxon>
        <taxon>Basidiomycota</taxon>
        <taxon>Agaricomycotina</taxon>
        <taxon>Agaricomycetes</taxon>
        <taxon>Agaricomycetidae</taxon>
        <taxon>Boletales</taxon>
        <taxon>Suillineae</taxon>
        <taxon>Suillaceae</taxon>
        <taxon>Suillus</taxon>
    </lineage>
</organism>
<accession>A0A0D0B3C2</accession>
<dbReference type="AlphaFoldDB" id="A0A0D0B3C2"/>